<gene>
    <name evidence="2" type="primary">LOC127750432</name>
</gene>
<dbReference type="RefSeq" id="XP_052128094.1">
    <property type="nucleotide sequence ID" value="XM_052272134.1"/>
</dbReference>
<dbReference type="GeneID" id="127750432"/>
<dbReference type="KEGG" id="foc:127750432"/>
<sequence>MRTYTELIAGNPAIADEHDGDRLLQMAQLVNSGSFDLGQLSTLMEETYPARCKWIIQEGPLWSAVQERYPALKSAKFVREEFKRVIPSSDKLEVYLTEQVKTNIVQRVNSVAADTAVELLLDKLQCACSYSGDDLSTTICIAALPVMMKECMRHWVSEDDGTKTNNPYVRVLTSKGKYGEGAEYVPMVEGVRAVTDQNLSIRECFILLAQIIHILALAYPKQTFKSWKLLSEVYLNIQEDRRLVKKGKPSLKYELERQSFVAYANGADTP</sequence>
<evidence type="ECO:0000313" key="1">
    <source>
        <dbReference type="Proteomes" id="UP000504606"/>
    </source>
</evidence>
<proteinExistence type="predicted"/>
<keyword evidence="1" id="KW-1185">Reference proteome</keyword>
<dbReference type="Proteomes" id="UP000504606">
    <property type="component" value="Unplaced"/>
</dbReference>
<name>A0A9C6X2S9_FRAOC</name>
<evidence type="ECO:0000313" key="2">
    <source>
        <dbReference type="RefSeq" id="XP_052128094.1"/>
    </source>
</evidence>
<accession>A0A9C6X2S9</accession>
<protein>
    <submittedName>
        <fullName evidence="2">Uncharacterized protein LOC127750432</fullName>
    </submittedName>
</protein>
<dbReference type="AlphaFoldDB" id="A0A9C6X2S9"/>
<organism evidence="1 2">
    <name type="scientific">Frankliniella occidentalis</name>
    <name type="common">Western flower thrips</name>
    <name type="synonym">Euthrips occidentalis</name>
    <dbReference type="NCBI Taxonomy" id="133901"/>
    <lineage>
        <taxon>Eukaryota</taxon>
        <taxon>Metazoa</taxon>
        <taxon>Ecdysozoa</taxon>
        <taxon>Arthropoda</taxon>
        <taxon>Hexapoda</taxon>
        <taxon>Insecta</taxon>
        <taxon>Pterygota</taxon>
        <taxon>Neoptera</taxon>
        <taxon>Paraneoptera</taxon>
        <taxon>Thysanoptera</taxon>
        <taxon>Terebrantia</taxon>
        <taxon>Thripoidea</taxon>
        <taxon>Thripidae</taxon>
        <taxon>Frankliniella</taxon>
    </lineage>
</organism>
<reference evidence="2" key="1">
    <citation type="submission" date="2025-08" db="UniProtKB">
        <authorList>
            <consortium name="RefSeq"/>
        </authorList>
    </citation>
    <scope>IDENTIFICATION</scope>
    <source>
        <tissue evidence="2">Whole organism</tissue>
    </source>
</reference>